<dbReference type="Pfam" id="PF00069">
    <property type="entry name" value="Pkinase"/>
    <property type="match status" value="1"/>
</dbReference>
<dbReference type="Gene3D" id="1.10.510.10">
    <property type="entry name" value="Transferase(Phosphotransferase) domain 1"/>
    <property type="match status" value="1"/>
</dbReference>
<dbReference type="GO" id="GO:0005524">
    <property type="term" value="F:ATP binding"/>
    <property type="evidence" value="ECO:0007669"/>
    <property type="project" value="InterPro"/>
</dbReference>
<comment type="caution">
    <text evidence="2">The sequence shown here is derived from an EMBL/GenBank/DDBJ whole genome shotgun (WGS) entry which is preliminary data.</text>
</comment>
<protein>
    <recommendedName>
        <fullName evidence="1">Protein kinase domain-containing protein</fullName>
    </recommendedName>
</protein>
<sequence>MSLLNAITKNFSDGLQIGSGGFMVVYKVICLMKVRHQNIVRFLGYCVDTQGKMEDYKGKFILADMRLVDWSGISYKIIKGICEGLQYLHENNIVHLDLNLPNILLNDNMVPKIYDFGLSRWFKEIQGGTVTSTLVGSIQYITSGAKLLIHRFKQSIYTLQTYTLQTYTCSQQFHCQTNKSGAKLQISEQSQIQEKRGQRIEAGKGKGGEEQGRTYIPSSLALGAEEHERSREVEVRAGRRTHLAGHCRRGGVAGRWRSRWGGGL</sequence>
<feature type="domain" description="Protein kinase" evidence="1">
    <location>
        <begin position="1"/>
        <end position="243"/>
    </location>
</feature>
<dbReference type="PANTHER" id="PTHR45707">
    <property type="entry name" value="C2 CALCIUM/LIPID-BINDING PLANT PHOSPHORIBOSYLTRANSFERASE FAMILY PROTEIN"/>
    <property type="match status" value="1"/>
</dbReference>
<dbReference type="PANTHER" id="PTHR45707:SF70">
    <property type="entry name" value="PROTEIN KINASE DOMAIN-CONTAINING PROTEIN"/>
    <property type="match status" value="1"/>
</dbReference>
<evidence type="ECO:0000259" key="1">
    <source>
        <dbReference type="PROSITE" id="PS50011"/>
    </source>
</evidence>
<organism evidence="2 3">
    <name type="scientific">Sorghum bicolor</name>
    <name type="common">Sorghum</name>
    <name type="synonym">Sorghum vulgare</name>
    <dbReference type="NCBI Taxonomy" id="4558"/>
    <lineage>
        <taxon>Eukaryota</taxon>
        <taxon>Viridiplantae</taxon>
        <taxon>Streptophyta</taxon>
        <taxon>Embryophyta</taxon>
        <taxon>Tracheophyta</taxon>
        <taxon>Spermatophyta</taxon>
        <taxon>Magnoliopsida</taxon>
        <taxon>Liliopsida</taxon>
        <taxon>Poales</taxon>
        <taxon>Poaceae</taxon>
        <taxon>PACMAD clade</taxon>
        <taxon>Panicoideae</taxon>
        <taxon>Andropogonodae</taxon>
        <taxon>Andropogoneae</taxon>
        <taxon>Sorghinae</taxon>
        <taxon>Sorghum</taxon>
    </lineage>
</organism>
<dbReference type="InterPro" id="IPR000719">
    <property type="entry name" value="Prot_kinase_dom"/>
</dbReference>
<dbReference type="InterPro" id="IPR011009">
    <property type="entry name" value="Kinase-like_dom_sf"/>
</dbReference>
<dbReference type="EMBL" id="CM027688">
    <property type="protein sequence ID" value="KAG0516622.1"/>
    <property type="molecule type" value="Genomic_DNA"/>
</dbReference>
<reference evidence="2" key="2">
    <citation type="submission" date="2020-10" db="EMBL/GenBank/DDBJ databases">
        <authorList>
            <person name="Cooper E.A."/>
            <person name="Brenton Z.W."/>
            <person name="Flinn B.S."/>
            <person name="Jenkins J."/>
            <person name="Shu S."/>
            <person name="Flowers D."/>
            <person name="Luo F."/>
            <person name="Wang Y."/>
            <person name="Xia P."/>
            <person name="Barry K."/>
            <person name="Daum C."/>
            <person name="Lipzen A."/>
            <person name="Yoshinaga Y."/>
            <person name="Schmutz J."/>
            <person name="Saski C."/>
            <person name="Vermerris W."/>
            <person name="Kresovich S."/>
        </authorList>
    </citation>
    <scope>NUCLEOTIDE SEQUENCE</scope>
</reference>
<accession>A0A921Q968</accession>
<evidence type="ECO:0000313" key="3">
    <source>
        <dbReference type="Proteomes" id="UP000807115"/>
    </source>
</evidence>
<gene>
    <name evidence="2" type="ORF">BDA96_09G019200</name>
</gene>
<name>A0A921Q968_SORBI</name>
<dbReference type="PROSITE" id="PS50011">
    <property type="entry name" value="PROTEIN_KINASE_DOM"/>
    <property type="match status" value="1"/>
</dbReference>
<dbReference type="AlphaFoldDB" id="A0A921Q968"/>
<reference evidence="2" key="1">
    <citation type="journal article" date="2019" name="BMC Genomics">
        <title>A new reference genome for Sorghum bicolor reveals high levels of sequence similarity between sweet and grain genotypes: implications for the genetics of sugar metabolism.</title>
        <authorList>
            <person name="Cooper E.A."/>
            <person name="Brenton Z.W."/>
            <person name="Flinn B.S."/>
            <person name="Jenkins J."/>
            <person name="Shu S."/>
            <person name="Flowers D."/>
            <person name="Luo F."/>
            <person name="Wang Y."/>
            <person name="Xia P."/>
            <person name="Barry K."/>
            <person name="Daum C."/>
            <person name="Lipzen A."/>
            <person name="Yoshinaga Y."/>
            <person name="Schmutz J."/>
            <person name="Saski C."/>
            <person name="Vermerris W."/>
            <person name="Kresovich S."/>
        </authorList>
    </citation>
    <scope>NUCLEOTIDE SEQUENCE</scope>
</reference>
<dbReference type="Proteomes" id="UP000807115">
    <property type="component" value="Chromosome 9"/>
</dbReference>
<dbReference type="GO" id="GO:0004672">
    <property type="term" value="F:protein kinase activity"/>
    <property type="evidence" value="ECO:0007669"/>
    <property type="project" value="InterPro"/>
</dbReference>
<evidence type="ECO:0000313" key="2">
    <source>
        <dbReference type="EMBL" id="KAG0516622.1"/>
    </source>
</evidence>
<dbReference type="SUPFAM" id="SSF56112">
    <property type="entry name" value="Protein kinase-like (PK-like)"/>
    <property type="match status" value="1"/>
</dbReference>
<proteinExistence type="predicted"/>